<gene>
    <name evidence="1" type="ORF">DFP90_103429</name>
</gene>
<protein>
    <submittedName>
        <fullName evidence="1">Nucleotidyltransferase AbiEii toxin of type IV toxin-antitoxin system</fullName>
    </submittedName>
</protein>
<dbReference type="OrthoDB" id="7305331at2"/>
<dbReference type="AlphaFoldDB" id="A0A3D9HQ37"/>
<name>A0A3D9HQ37_9PROT</name>
<reference evidence="1 2" key="1">
    <citation type="submission" date="2018-07" db="EMBL/GenBank/DDBJ databases">
        <title>Genomic Encyclopedia of Type Strains, Phase III (KMG-III): the genomes of soil and plant-associated and newly described type strains.</title>
        <authorList>
            <person name="Whitman W."/>
        </authorList>
    </citation>
    <scope>NUCLEOTIDE SEQUENCE [LARGE SCALE GENOMIC DNA]</scope>
    <source>
        <strain evidence="1 2">CECT 8488</strain>
    </source>
</reference>
<accession>A0A3D9HQ37</accession>
<dbReference type="InterPro" id="IPR014942">
    <property type="entry name" value="AbiEii"/>
</dbReference>
<dbReference type="GO" id="GO:0016740">
    <property type="term" value="F:transferase activity"/>
    <property type="evidence" value="ECO:0007669"/>
    <property type="project" value="UniProtKB-KW"/>
</dbReference>
<comment type="caution">
    <text evidence="1">The sequence shown here is derived from an EMBL/GenBank/DDBJ whole genome shotgun (WGS) entry which is preliminary data.</text>
</comment>
<dbReference type="RefSeq" id="WP_115936485.1">
    <property type="nucleotide sequence ID" value="NZ_QRDW01000003.1"/>
</dbReference>
<dbReference type="Proteomes" id="UP000256845">
    <property type="component" value="Unassembled WGS sequence"/>
</dbReference>
<evidence type="ECO:0000313" key="2">
    <source>
        <dbReference type="Proteomes" id="UP000256845"/>
    </source>
</evidence>
<keyword evidence="2" id="KW-1185">Reference proteome</keyword>
<evidence type="ECO:0000313" key="1">
    <source>
        <dbReference type="EMBL" id="RED51623.1"/>
    </source>
</evidence>
<organism evidence="1 2">
    <name type="scientific">Aestuariispira insulae</name>
    <dbReference type="NCBI Taxonomy" id="1461337"/>
    <lineage>
        <taxon>Bacteria</taxon>
        <taxon>Pseudomonadati</taxon>
        <taxon>Pseudomonadota</taxon>
        <taxon>Alphaproteobacteria</taxon>
        <taxon>Rhodospirillales</taxon>
        <taxon>Kiloniellaceae</taxon>
        <taxon>Aestuariispira</taxon>
    </lineage>
</organism>
<dbReference type="EMBL" id="QRDW01000003">
    <property type="protein sequence ID" value="RED51623.1"/>
    <property type="molecule type" value="Genomic_DNA"/>
</dbReference>
<dbReference type="Pfam" id="PF08843">
    <property type="entry name" value="AbiEii"/>
    <property type="match status" value="1"/>
</dbReference>
<keyword evidence="1" id="KW-0808">Transferase</keyword>
<sequence>MTGQRESKWRELLEAVLPALAELPGEFSWTWGGGTALAQRFHHRISYDIDIFFENAAVLQKLSPNRNPKIKAITDNWQEPEHYIKIERPEGEIDFIIAMMRTVPGALPVEVSGHKILMEAAAEILAKKIHYRGSRAVARDVFDAMAVFHLDPKALEQAVKATPDGARNFADNIRALAPRLKREIPMAVDVTDQGAKLLDQDFLELAAALEGLL</sequence>
<proteinExistence type="predicted"/>